<sequence>MVEEDCSFMNNSVLYNLAKDNTRKLLFLLQYKITLSWLDQLAKFRAEQASPKQDRRRGCANAFLSLFAAYIVDCLRIGTNLFDEEALLARLPDISTFRSIQ</sequence>
<organism evidence="1 2">
    <name type="scientific">Haladaptatus pallidirubidus</name>
    <dbReference type="NCBI Taxonomy" id="1008152"/>
    <lineage>
        <taxon>Archaea</taxon>
        <taxon>Methanobacteriati</taxon>
        <taxon>Methanobacteriota</taxon>
        <taxon>Stenosarchaea group</taxon>
        <taxon>Halobacteria</taxon>
        <taxon>Halobacteriales</taxon>
        <taxon>Haladaptataceae</taxon>
        <taxon>Haladaptatus</taxon>
    </lineage>
</organism>
<dbReference type="EMBL" id="BAABKX010000026">
    <property type="protein sequence ID" value="GAA5063466.1"/>
    <property type="molecule type" value="Genomic_DNA"/>
</dbReference>
<reference evidence="1 2" key="1">
    <citation type="journal article" date="2019" name="Int. J. Syst. Evol. Microbiol.">
        <title>The Global Catalogue of Microorganisms (GCM) 10K type strain sequencing project: providing services to taxonomists for standard genome sequencing and annotation.</title>
        <authorList>
            <consortium name="The Broad Institute Genomics Platform"/>
            <consortium name="The Broad Institute Genome Sequencing Center for Infectious Disease"/>
            <person name="Wu L."/>
            <person name="Ma J."/>
        </authorList>
    </citation>
    <scope>NUCLEOTIDE SEQUENCE [LARGE SCALE GENOMIC DNA]</scope>
    <source>
        <strain evidence="1 2">JCM 17504</strain>
    </source>
</reference>
<gene>
    <name evidence="1" type="ORF">GCM10025751_51990</name>
</gene>
<name>A0AAV3UQD5_9EURY</name>
<dbReference type="AlphaFoldDB" id="A0AAV3UQD5"/>
<proteinExistence type="predicted"/>
<comment type="caution">
    <text evidence="1">The sequence shown here is derived from an EMBL/GenBank/DDBJ whole genome shotgun (WGS) entry which is preliminary data.</text>
</comment>
<keyword evidence="2" id="KW-1185">Reference proteome</keyword>
<evidence type="ECO:0000313" key="2">
    <source>
        <dbReference type="Proteomes" id="UP001501729"/>
    </source>
</evidence>
<evidence type="ECO:0000313" key="1">
    <source>
        <dbReference type="EMBL" id="GAA5063466.1"/>
    </source>
</evidence>
<protein>
    <submittedName>
        <fullName evidence="1">Uncharacterized protein</fullName>
    </submittedName>
</protein>
<accession>A0AAV3UQD5</accession>
<dbReference type="Proteomes" id="UP001501729">
    <property type="component" value="Unassembled WGS sequence"/>
</dbReference>